<comment type="caution">
    <text evidence="1">The sequence shown here is derived from an EMBL/GenBank/DDBJ whole genome shotgun (WGS) entry which is preliminary data.</text>
</comment>
<dbReference type="EMBL" id="ADTV01000004">
    <property type="protein sequence ID" value="EFG85711.1"/>
    <property type="molecule type" value="Genomic_DNA"/>
</dbReference>
<name>D5QBM5_NOVHA</name>
<dbReference type="AlphaFoldDB" id="D5QBM5"/>
<gene>
    <name evidence="1" type="ORF">GXY_02596</name>
</gene>
<dbReference type="Proteomes" id="UP000006468">
    <property type="component" value="Chromosome"/>
</dbReference>
<dbReference type="HOGENOM" id="CLU_3118893_0_0_5"/>
<sequence length="50" mass="5763">MRTMYQARAPHALHDFASSTIRCGHFVEGMAKKGNGMQISPWQERVFLLR</sequence>
<evidence type="ECO:0000313" key="2">
    <source>
        <dbReference type="Proteomes" id="UP000006468"/>
    </source>
</evidence>
<evidence type="ECO:0000313" key="1">
    <source>
        <dbReference type="EMBL" id="EFG85711.1"/>
    </source>
</evidence>
<accession>D5QBM5</accession>
<organism evidence="1 2">
    <name type="scientific">Novacetimonas hansenii ATCC 23769</name>
    <dbReference type="NCBI Taxonomy" id="714995"/>
    <lineage>
        <taxon>Bacteria</taxon>
        <taxon>Pseudomonadati</taxon>
        <taxon>Pseudomonadota</taxon>
        <taxon>Alphaproteobacteria</taxon>
        <taxon>Acetobacterales</taxon>
        <taxon>Acetobacteraceae</taxon>
        <taxon>Novacetimonas</taxon>
    </lineage>
</organism>
<reference evidence="1 2" key="1">
    <citation type="journal article" date="2010" name="J. Bacteriol.">
        <title>Genome sequence of a cellulose-producing bacterium, Gluconacetobacter hansenii ATCC 23769.</title>
        <authorList>
            <person name="Iyer P.R."/>
            <person name="Geib S.M."/>
            <person name="Catchmark J."/>
            <person name="Kao T.H."/>
            <person name="Tien M."/>
        </authorList>
    </citation>
    <scope>NUCLEOTIDE SEQUENCE [LARGE SCALE GENOMIC DNA]</scope>
    <source>
        <strain evidence="1 2">ATCC 23769</strain>
    </source>
</reference>
<proteinExistence type="predicted"/>
<protein>
    <submittedName>
        <fullName evidence="1">Uncharacterized protein</fullName>
    </submittedName>
</protein>